<reference evidence="9 10" key="1">
    <citation type="submission" date="2017-10" db="EMBL/GenBank/DDBJ databases">
        <title>Sphingobium yanoikuyae S72.</title>
        <authorList>
            <person name="Sanchez E."/>
            <person name="Bustos P."/>
            <person name="Mendoza P."/>
            <person name="Guo X."/>
            <person name="Mendoza A."/>
        </authorList>
    </citation>
    <scope>NUCLEOTIDE SEQUENCE [LARGE SCALE GENOMIC DNA]</scope>
    <source>
        <strain evidence="9 10">S72</strain>
    </source>
</reference>
<feature type="transmembrane region" description="Helical" evidence="7">
    <location>
        <begin position="161"/>
        <end position="182"/>
    </location>
</feature>
<dbReference type="InterPro" id="IPR044770">
    <property type="entry name" value="MFS_spinster-like"/>
</dbReference>
<keyword evidence="5 7" id="KW-0472">Membrane</keyword>
<evidence type="ECO:0000256" key="1">
    <source>
        <dbReference type="ARBA" id="ARBA00004141"/>
    </source>
</evidence>
<feature type="transmembrane region" description="Helical" evidence="7">
    <location>
        <begin position="131"/>
        <end position="149"/>
    </location>
</feature>
<feature type="region of interest" description="Disordered" evidence="6">
    <location>
        <begin position="431"/>
        <end position="469"/>
    </location>
</feature>
<comment type="subcellular location">
    <subcellularLocation>
        <location evidence="1">Membrane</location>
        <topology evidence="1">Multi-pass membrane protein</topology>
    </subcellularLocation>
</comment>
<dbReference type="Gene3D" id="1.20.1250.20">
    <property type="entry name" value="MFS general substrate transporter like domains"/>
    <property type="match status" value="1"/>
</dbReference>
<dbReference type="GO" id="GO:0016020">
    <property type="term" value="C:membrane"/>
    <property type="evidence" value="ECO:0007669"/>
    <property type="project" value="UniProtKB-SubCell"/>
</dbReference>
<evidence type="ECO:0000256" key="5">
    <source>
        <dbReference type="ARBA" id="ARBA00023136"/>
    </source>
</evidence>
<evidence type="ECO:0000313" key="9">
    <source>
        <dbReference type="EMBL" id="ATI79894.1"/>
    </source>
</evidence>
<proteinExistence type="predicted"/>
<dbReference type="PROSITE" id="PS50850">
    <property type="entry name" value="MFS"/>
    <property type="match status" value="1"/>
</dbReference>
<dbReference type="InterPro" id="IPR020846">
    <property type="entry name" value="MFS_dom"/>
</dbReference>
<dbReference type="Proteomes" id="UP000219422">
    <property type="component" value="Chromosome"/>
</dbReference>
<dbReference type="KEGG" id="sya:A6768_07580"/>
<name>A0A291MXM7_SPHYA</name>
<sequence>MPVSTTDAIDKFRGRPGKIASYNSMVPNKLRAAAFIAILFLASIFCQVDRILPFILAEAIKKDLDLSDTQIGLMTGIAFAACYTLLSLPLARAADRGSPRLVLVSCILVWSMMTAMGGFAGSFGLLAATRFGVALGEAGAIPSAHALIARRIGPKRRGMAIAIFSMGIPVGTMVGFAAGGAIADSLGWRMSLLGAGAAGGVVACLVWFVTGPTPSLSPAPKEPAFQISRRLVTMPAFRWLILGSTALGFASSAFYAFTAPFLMRTHGYSAGEVGMSFGLLQGGMGIIGTLAGGRFFDRAVRANSPRLLGPPSILLILAGVTTTAALFVSTGPLSIALFVPGMLSFAFLLPGAFGAAHLIAGAGHQAMASSLLLIGSGLFGPAIAPLFVGMVSDWASVNAIPNGLGLGLLIAPVASVLAGLAMRVADRRIGQDSRISLSRSDQGPPPPRSDERPPPSTPCPGGLHKAAEE</sequence>
<keyword evidence="3 7" id="KW-0812">Transmembrane</keyword>
<evidence type="ECO:0000256" key="3">
    <source>
        <dbReference type="ARBA" id="ARBA00022692"/>
    </source>
</evidence>
<keyword evidence="2" id="KW-0813">Transport</keyword>
<dbReference type="PANTHER" id="PTHR23505">
    <property type="entry name" value="SPINSTER"/>
    <property type="match status" value="1"/>
</dbReference>
<feature type="domain" description="Major facilitator superfamily (MFS) profile" evidence="8">
    <location>
        <begin position="35"/>
        <end position="429"/>
    </location>
</feature>
<feature type="transmembrane region" description="Helical" evidence="7">
    <location>
        <begin position="335"/>
        <end position="359"/>
    </location>
</feature>
<feature type="transmembrane region" description="Helical" evidence="7">
    <location>
        <begin position="102"/>
        <end position="125"/>
    </location>
</feature>
<dbReference type="GO" id="GO:0022857">
    <property type="term" value="F:transmembrane transporter activity"/>
    <property type="evidence" value="ECO:0007669"/>
    <property type="project" value="InterPro"/>
</dbReference>
<evidence type="ECO:0000259" key="8">
    <source>
        <dbReference type="PROSITE" id="PS50850"/>
    </source>
</evidence>
<gene>
    <name evidence="9" type="ORF">A6768_07580</name>
</gene>
<organism evidence="9 10">
    <name type="scientific">Sphingobium yanoikuyae</name>
    <name type="common">Sphingomonas yanoikuyae</name>
    <dbReference type="NCBI Taxonomy" id="13690"/>
    <lineage>
        <taxon>Bacteria</taxon>
        <taxon>Pseudomonadati</taxon>
        <taxon>Pseudomonadota</taxon>
        <taxon>Alphaproteobacteria</taxon>
        <taxon>Sphingomonadales</taxon>
        <taxon>Sphingomonadaceae</taxon>
        <taxon>Sphingobium</taxon>
    </lineage>
</organism>
<feature type="transmembrane region" description="Helical" evidence="7">
    <location>
        <begin position="32"/>
        <end position="51"/>
    </location>
</feature>
<keyword evidence="4 7" id="KW-1133">Transmembrane helix</keyword>
<dbReference type="SUPFAM" id="SSF103473">
    <property type="entry name" value="MFS general substrate transporter"/>
    <property type="match status" value="1"/>
</dbReference>
<evidence type="ECO:0000313" key="10">
    <source>
        <dbReference type="Proteomes" id="UP000219422"/>
    </source>
</evidence>
<evidence type="ECO:0000256" key="7">
    <source>
        <dbReference type="SAM" id="Phobius"/>
    </source>
</evidence>
<protein>
    <submittedName>
        <fullName evidence="9">MFS transporter</fullName>
    </submittedName>
</protein>
<dbReference type="EMBL" id="CP023741">
    <property type="protein sequence ID" value="ATI79894.1"/>
    <property type="molecule type" value="Genomic_DNA"/>
</dbReference>
<feature type="transmembrane region" description="Helical" evidence="7">
    <location>
        <begin position="404"/>
        <end position="425"/>
    </location>
</feature>
<dbReference type="InterPro" id="IPR011701">
    <property type="entry name" value="MFS"/>
</dbReference>
<dbReference type="InterPro" id="IPR036259">
    <property type="entry name" value="MFS_trans_sf"/>
</dbReference>
<evidence type="ECO:0000256" key="2">
    <source>
        <dbReference type="ARBA" id="ARBA00022448"/>
    </source>
</evidence>
<dbReference type="GeneID" id="57776694"/>
<feature type="transmembrane region" description="Helical" evidence="7">
    <location>
        <begin position="371"/>
        <end position="392"/>
    </location>
</feature>
<feature type="transmembrane region" description="Helical" evidence="7">
    <location>
        <begin position="277"/>
        <end position="296"/>
    </location>
</feature>
<feature type="transmembrane region" description="Helical" evidence="7">
    <location>
        <begin position="71"/>
        <end position="90"/>
    </location>
</feature>
<feature type="transmembrane region" description="Helical" evidence="7">
    <location>
        <begin position="308"/>
        <end position="329"/>
    </location>
</feature>
<dbReference type="PANTHER" id="PTHR23505:SF79">
    <property type="entry name" value="PROTEIN SPINSTER"/>
    <property type="match status" value="1"/>
</dbReference>
<evidence type="ECO:0000256" key="4">
    <source>
        <dbReference type="ARBA" id="ARBA00022989"/>
    </source>
</evidence>
<dbReference type="RefSeq" id="WP_097383146.1">
    <property type="nucleotide sequence ID" value="NZ_CP023741.1"/>
</dbReference>
<dbReference type="AlphaFoldDB" id="A0A291MXM7"/>
<feature type="transmembrane region" description="Helical" evidence="7">
    <location>
        <begin position="188"/>
        <end position="209"/>
    </location>
</feature>
<accession>A0A291MXM7</accession>
<dbReference type="Pfam" id="PF07690">
    <property type="entry name" value="MFS_1"/>
    <property type="match status" value="1"/>
</dbReference>
<evidence type="ECO:0000256" key="6">
    <source>
        <dbReference type="SAM" id="MobiDB-lite"/>
    </source>
</evidence>
<feature type="transmembrane region" description="Helical" evidence="7">
    <location>
        <begin position="236"/>
        <end position="257"/>
    </location>
</feature>